<dbReference type="Gene3D" id="3.90.79.10">
    <property type="entry name" value="Nucleoside Triphosphate Pyrophosphohydrolase"/>
    <property type="match status" value="1"/>
</dbReference>
<keyword evidence="9" id="KW-0234">DNA repair</keyword>
<dbReference type="PRINTS" id="PR00502">
    <property type="entry name" value="NUDIXFAMILY"/>
</dbReference>
<dbReference type="GO" id="GO:0006281">
    <property type="term" value="P:DNA repair"/>
    <property type="evidence" value="ECO:0007669"/>
    <property type="project" value="UniProtKB-KW"/>
</dbReference>
<comment type="catalytic activity">
    <reaction evidence="11">
        <text>8-oxo-GTP + H2O = 8-oxo-GMP + diphosphate + H(+)</text>
        <dbReference type="Rhea" id="RHEA:67616"/>
        <dbReference type="ChEBI" id="CHEBI:15377"/>
        <dbReference type="ChEBI" id="CHEBI:15378"/>
        <dbReference type="ChEBI" id="CHEBI:33019"/>
        <dbReference type="ChEBI" id="CHEBI:143553"/>
        <dbReference type="ChEBI" id="CHEBI:145694"/>
    </reaction>
</comment>
<evidence type="ECO:0000256" key="14">
    <source>
        <dbReference type="ARBA" id="ARBA00041592"/>
    </source>
</evidence>
<dbReference type="PROSITE" id="PS51462">
    <property type="entry name" value="NUDIX"/>
    <property type="match status" value="1"/>
</dbReference>
<organism evidence="18 19">
    <name type="scientific">Tenacibaculum jejuense</name>
    <dbReference type="NCBI Taxonomy" id="584609"/>
    <lineage>
        <taxon>Bacteria</taxon>
        <taxon>Pseudomonadati</taxon>
        <taxon>Bacteroidota</taxon>
        <taxon>Flavobacteriia</taxon>
        <taxon>Flavobacteriales</taxon>
        <taxon>Flavobacteriaceae</taxon>
        <taxon>Tenacibaculum</taxon>
    </lineage>
</organism>
<evidence type="ECO:0000256" key="12">
    <source>
        <dbReference type="ARBA" id="ARBA00038905"/>
    </source>
</evidence>
<dbReference type="GO" id="GO:0035539">
    <property type="term" value="F:8-oxo-7,8-dihydrodeoxyguanosine triphosphate pyrophosphatase activity"/>
    <property type="evidence" value="ECO:0007669"/>
    <property type="project" value="UniProtKB-EC"/>
</dbReference>
<dbReference type="InterPro" id="IPR029119">
    <property type="entry name" value="MutY_C"/>
</dbReference>
<comment type="cofactor">
    <cofactor evidence="1">
        <name>Mg(2+)</name>
        <dbReference type="ChEBI" id="CHEBI:18420"/>
    </cofactor>
</comment>
<dbReference type="InterPro" id="IPR020084">
    <property type="entry name" value="NUDIX_hydrolase_CS"/>
</dbReference>
<evidence type="ECO:0000256" key="3">
    <source>
        <dbReference type="ARBA" id="ARBA00022457"/>
    </source>
</evidence>
<dbReference type="InterPro" id="IPR015797">
    <property type="entry name" value="NUDIX_hydrolase-like_dom_sf"/>
</dbReference>
<dbReference type="GO" id="GO:0006260">
    <property type="term" value="P:DNA replication"/>
    <property type="evidence" value="ECO:0007669"/>
    <property type="project" value="UniProtKB-KW"/>
</dbReference>
<evidence type="ECO:0000256" key="11">
    <source>
        <dbReference type="ARBA" id="ARBA00036904"/>
    </source>
</evidence>
<evidence type="ECO:0000256" key="16">
    <source>
        <dbReference type="ARBA" id="ARBA00042798"/>
    </source>
</evidence>
<evidence type="ECO:0000256" key="13">
    <source>
        <dbReference type="ARBA" id="ARBA00040794"/>
    </source>
</evidence>
<reference evidence="18 19" key="1">
    <citation type="submission" date="2017-07" db="EMBL/GenBank/DDBJ databases">
        <authorList>
            <person name="Sun Z.S."/>
            <person name="Albrecht U."/>
            <person name="Echele G."/>
            <person name="Lee C.C."/>
        </authorList>
    </citation>
    <scope>NUCLEOTIDE SEQUENCE [LARGE SCALE GENOMIC DNA]</scope>
    <source>
        <strain evidence="19">type strain: KCTC 22618</strain>
    </source>
</reference>
<evidence type="ECO:0000256" key="4">
    <source>
        <dbReference type="ARBA" id="ARBA00022705"/>
    </source>
</evidence>
<feature type="domain" description="Nudix hydrolase" evidence="17">
    <location>
        <begin position="1"/>
        <end position="125"/>
    </location>
</feature>
<dbReference type="Pfam" id="PF14815">
    <property type="entry name" value="NUDIX_4"/>
    <property type="match status" value="1"/>
</dbReference>
<dbReference type="InterPro" id="IPR020476">
    <property type="entry name" value="Nudix_hydrolase"/>
</dbReference>
<keyword evidence="8" id="KW-0460">Magnesium</keyword>
<protein>
    <recommendedName>
        <fullName evidence="13">8-oxo-dGTP diphosphatase</fullName>
        <ecNumber evidence="12">3.6.1.55</ecNumber>
    </recommendedName>
    <alternativeName>
        <fullName evidence="16">7,8-dihydro-8-oxoguanine-triphosphatase</fullName>
    </alternativeName>
    <alternativeName>
        <fullName evidence="15">Mutator protein MutT</fullName>
    </alternativeName>
    <alternativeName>
        <fullName evidence="14">dGTP pyrophosphohydrolase</fullName>
    </alternativeName>
</protein>
<evidence type="ECO:0000256" key="6">
    <source>
        <dbReference type="ARBA" id="ARBA00022763"/>
    </source>
</evidence>
<evidence type="ECO:0000256" key="2">
    <source>
        <dbReference type="ARBA" id="ARBA00005582"/>
    </source>
</evidence>
<keyword evidence="7 18" id="KW-0378">Hydrolase</keyword>
<dbReference type="PANTHER" id="PTHR47707">
    <property type="entry name" value="8-OXO-DGTP DIPHOSPHATASE"/>
    <property type="match status" value="1"/>
</dbReference>
<dbReference type="PANTHER" id="PTHR47707:SF1">
    <property type="entry name" value="NUDIX HYDROLASE FAMILY PROTEIN"/>
    <property type="match status" value="1"/>
</dbReference>
<dbReference type="GO" id="GO:0044716">
    <property type="term" value="F:8-oxo-GDP phosphatase activity"/>
    <property type="evidence" value="ECO:0007669"/>
    <property type="project" value="TreeGrafter"/>
</dbReference>
<dbReference type="InterPro" id="IPR000086">
    <property type="entry name" value="NUDIX_hydrolase_dom"/>
</dbReference>
<dbReference type="OrthoDB" id="9810648at2"/>
<name>A0A238U5B0_9FLAO</name>
<keyword evidence="4" id="KW-0235">DNA replication</keyword>
<sequence>MIKVVCGIIYKKDKILLCRKKKDKNLGGLWEFPGGKIELNEIPEKALTRELIEELGMHVKILNHFSTTIHNYETFSVKLLSYKCDFIKASFELTDHDKYEWLNLSELSNKKIVPADIKIINKLKQG</sequence>
<evidence type="ECO:0000256" key="9">
    <source>
        <dbReference type="ARBA" id="ARBA00023204"/>
    </source>
</evidence>
<comment type="similarity">
    <text evidence="2">Belongs to the Nudix hydrolase family.</text>
</comment>
<dbReference type="PROSITE" id="PS00893">
    <property type="entry name" value="NUDIX_BOX"/>
    <property type="match status" value="1"/>
</dbReference>
<dbReference type="Proteomes" id="UP000215214">
    <property type="component" value="Chromosome TJEJU"/>
</dbReference>
<comment type="catalytic activity">
    <reaction evidence="10">
        <text>8-oxo-dGTP + H2O = 8-oxo-dGMP + diphosphate + H(+)</text>
        <dbReference type="Rhea" id="RHEA:31575"/>
        <dbReference type="ChEBI" id="CHEBI:15377"/>
        <dbReference type="ChEBI" id="CHEBI:15378"/>
        <dbReference type="ChEBI" id="CHEBI:33019"/>
        <dbReference type="ChEBI" id="CHEBI:63224"/>
        <dbReference type="ChEBI" id="CHEBI:77896"/>
        <dbReference type="EC" id="3.6.1.55"/>
    </reaction>
</comment>
<evidence type="ECO:0000256" key="1">
    <source>
        <dbReference type="ARBA" id="ARBA00001946"/>
    </source>
</evidence>
<evidence type="ECO:0000313" key="18">
    <source>
        <dbReference type="EMBL" id="SNR14282.1"/>
    </source>
</evidence>
<dbReference type="GO" id="GO:0044715">
    <property type="term" value="F:8-oxo-dGDP phosphatase activity"/>
    <property type="evidence" value="ECO:0007669"/>
    <property type="project" value="TreeGrafter"/>
</dbReference>
<dbReference type="EC" id="3.6.1.55" evidence="12"/>
<keyword evidence="19" id="KW-1185">Reference proteome</keyword>
<evidence type="ECO:0000256" key="10">
    <source>
        <dbReference type="ARBA" id="ARBA00035861"/>
    </source>
</evidence>
<dbReference type="RefSeq" id="WP_095069146.1">
    <property type="nucleotide sequence ID" value="NZ_LT899436.1"/>
</dbReference>
<keyword evidence="5" id="KW-0479">Metal-binding</keyword>
<evidence type="ECO:0000256" key="8">
    <source>
        <dbReference type="ARBA" id="ARBA00022842"/>
    </source>
</evidence>
<evidence type="ECO:0000313" key="19">
    <source>
        <dbReference type="Proteomes" id="UP000215214"/>
    </source>
</evidence>
<dbReference type="CDD" id="cd03425">
    <property type="entry name" value="NUDIX_MutT_NudA_like"/>
    <property type="match status" value="1"/>
</dbReference>
<dbReference type="EMBL" id="LT899436">
    <property type="protein sequence ID" value="SNR14282.1"/>
    <property type="molecule type" value="Genomic_DNA"/>
</dbReference>
<accession>A0A238U5B0</accession>
<evidence type="ECO:0000259" key="17">
    <source>
        <dbReference type="PROSITE" id="PS51462"/>
    </source>
</evidence>
<evidence type="ECO:0000256" key="15">
    <source>
        <dbReference type="ARBA" id="ARBA00041979"/>
    </source>
</evidence>
<dbReference type="GO" id="GO:0008413">
    <property type="term" value="F:8-oxo-7,8-dihydroguanosine triphosphate pyrophosphatase activity"/>
    <property type="evidence" value="ECO:0007669"/>
    <property type="project" value="TreeGrafter"/>
</dbReference>
<dbReference type="InterPro" id="IPR047127">
    <property type="entry name" value="MutT-like"/>
</dbReference>
<gene>
    <name evidence="18" type="ORF">TJEJU_0498</name>
</gene>
<dbReference type="AlphaFoldDB" id="A0A238U5B0"/>
<dbReference type="GO" id="GO:0046872">
    <property type="term" value="F:metal ion binding"/>
    <property type="evidence" value="ECO:0007669"/>
    <property type="project" value="UniProtKB-KW"/>
</dbReference>
<evidence type="ECO:0000256" key="5">
    <source>
        <dbReference type="ARBA" id="ARBA00022723"/>
    </source>
</evidence>
<keyword evidence="3" id="KW-0515">Mutator protein</keyword>
<evidence type="ECO:0000256" key="7">
    <source>
        <dbReference type="ARBA" id="ARBA00022801"/>
    </source>
</evidence>
<proteinExistence type="inferred from homology"/>
<keyword evidence="6" id="KW-0227">DNA damage</keyword>
<dbReference type="KEGG" id="tje:TJEJU_0498"/>
<dbReference type="SUPFAM" id="SSF55811">
    <property type="entry name" value="Nudix"/>
    <property type="match status" value="1"/>
</dbReference>